<organism evidence="5">
    <name type="scientific">Rodentolepis nana</name>
    <name type="common">Dwarf tapeworm</name>
    <name type="synonym">Hymenolepis nana</name>
    <dbReference type="NCBI Taxonomy" id="102285"/>
    <lineage>
        <taxon>Eukaryota</taxon>
        <taxon>Metazoa</taxon>
        <taxon>Spiralia</taxon>
        <taxon>Lophotrochozoa</taxon>
        <taxon>Platyhelminthes</taxon>
        <taxon>Cestoda</taxon>
        <taxon>Eucestoda</taxon>
        <taxon>Cyclophyllidea</taxon>
        <taxon>Hymenolepididae</taxon>
        <taxon>Rodentolepis</taxon>
    </lineage>
</organism>
<evidence type="ECO:0000313" key="4">
    <source>
        <dbReference type="Proteomes" id="UP000278807"/>
    </source>
</evidence>
<evidence type="ECO:0000313" key="5">
    <source>
        <dbReference type="WBParaSite" id="HNAJ_0001022201-mRNA-1"/>
    </source>
</evidence>
<name>A0A0R3TRK3_RODNA</name>
<feature type="region of interest" description="Disordered" evidence="2">
    <location>
        <begin position="69"/>
        <end position="100"/>
    </location>
</feature>
<protein>
    <submittedName>
        <fullName evidence="5">Chromosome segregation protein SMC</fullName>
    </submittedName>
</protein>
<dbReference type="Proteomes" id="UP000278807">
    <property type="component" value="Unassembled WGS sequence"/>
</dbReference>
<dbReference type="WBParaSite" id="HNAJ_0001022201-mRNA-1">
    <property type="protein sequence ID" value="HNAJ_0001022201-mRNA-1"/>
    <property type="gene ID" value="HNAJ_0001022201"/>
</dbReference>
<reference evidence="5" key="1">
    <citation type="submission" date="2017-02" db="UniProtKB">
        <authorList>
            <consortium name="WormBaseParasite"/>
        </authorList>
    </citation>
    <scope>IDENTIFICATION</scope>
</reference>
<dbReference type="PANTHER" id="PTHR35153:SF1">
    <property type="entry name" value="COILED-COIL DOMAIN-CONTAINING PROTEIN 154"/>
    <property type="match status" value="1"/>
</dbReference>
<accession>A0A0R3TRK3</accession>
<gene>
    <name evidence="3" type="ORF">HNAJ_LOCUS10217</name>
</gene>
<dbReference type="EMBL" id="UZAE01012938">
    <property type="protein sequence ID" value="VDO07452.1"/>
    <property type="molecule type" value="Genomic_DNA"/>
</dbReference>
<proteinExistence type="predicted"/>
<dbReference type="InterPro" id="IPR029512">
    <property type="entry name" value="CCDC154"/>
</dbReference>
<feature type="coiled-coil region" evidence="1">
    <location>
        <begin position="254"/>
        <end position="292"/>
    </location>
</feature>
<sequence>MQRNAKQAPMIANRDKSQPWSGIPKRGTSTLNDLEVRVCAAEKINHQILDDIAELRRGLKVGTVGYNEHMSRTGLSDDVDSDVSVVQDSPNPKNQPRNARPLHTAEVRYPPNVFKILQKLTADVQDVNSRCGNQANDIQNVYQELKNFEAKLKNIMRNELRTMQNETPVNSNSPKTHKDPALELVEASISQMQSDLKRMHGDRLRFENNVHNSLLDQTTRTGEIEKFTKESVAEIRALLRDNAQEIISIRQGVKSELEDMSNQLNLRVNTALEKIQDDLANSRTDIEAALGRFSLANSGYETRLAEIEDGYRKMTKTLPDELNEIREEQHAHQKRLLNSLAQLDLAVEGLEHGLSDEKEQLKGVVAAEIKARTSNIQSMQTKLQELEENLNNISLKLNSSIKEVQERAGQRSDQSVQTSLQNIAEALQAVKVGLLDRVEKLEKETNGTVNRLSRGIKDLKEKFEATENNKSGDSQSQSQ</sequence>
<dbReference type="AlphaFoldDB" id="A0A0R3TRK3"/>
<keyword evidence="1" id="KW-0175">Coiled coil</keyword>
<dbReference type="OrthoDB" id="6266141at2759"/>
<feature type="region of interest" description="Disordered" evidence="2">
    <location>
        <begin position="1"/>
        <end position="27"/>
    </location>
</feature>
<evidence type="ECO:0000256" key="2">
    <source>
        <dbReference type="SAM" id="MobiDB-lite"/>
    </source>
</evidence>
<evidence type="ECO:0000256" key="1">
    <source>
        <dbReference type="SAM" id="Coils"/>
    </source>
</evidence>
<keyword evidence="4" id="KW-1185">Reference proteome</keyword>
<reference evidence="3 4" key="2">
    <citation type="submission" date="2018-11" db="EMBL/GenBank/DDBJ databases">
        <authorList>
            <consortium name="Pathogen Informatics"/>
        </authorList>
    </citation>
    <scope>NUCLEOTIDE SEQUENCE [LARGE SCALE GENOMIC DNA]</scope>
</reference>
<dbReference type="PANTHER" id="PTHR35153">
    <property type="entry name" value="COILED-COIL DOMAIN-CONTAINING PROTEIN 154"/>
    <property type="match status" value="1"/>
</dbReference>
<evidence type="ECO:0000313" key="3">
    <source>
        <dbReference type="EMBL" id="VDO07452.1"/>
    </source>
</evidence>
<feature type="coiled-coil region" evidence="1">
    <location>
        <begin position="369"/>
        <end position="469"/>
    </location>
</feature>
<dbReference type="STRING" id="102285.A0A0R3TRK3"/>